<gene>
    <name evidence="1" type="ORF">EAH69_13710</name>
</gene>
<accession>A0A3L9M0V9</accession>
<dbReference type="InterPro" id="IPR005901">
    <property type="entry name" value="GLPGLI"/>
</dbReference>
<dbReference type="Pfam" id="PF09697">
    <property type="entry name" value="Porph_ging"/>
    <property type="match status" value="1"/>
</dbReference>
<sequence length="265" mass="31583">MRNYLFLFFLFITYLTSAQYKLSYNYTYQYDSLKPNKIISENVIIIKTPSVRYYYGENFLKLIEIESIGNINNEDPQLMWKKLAEVPRTKLFNIVILKEDNLKIFNSRIENQTTLDFEPINWKIDNNTSINNYKTATATFLGRNWIAKYNESIPINDGPFIFSGLPGLIIELHDEQGYFNWKLNSYNLDYNDKSLTKELIEYKYKSITNLELKDFNKIIKENFLNPTISIQSAGIELEEERIKRIIENQKLQKHRFLIPDLWTYL</sequence>
<evidence type="ECO:0000313" key="1">
    <source>
        <dbReference type="EMBL" id="RLZ06391.1"/>
    </source>
</evidence>
<dbReference type="Proteomes" id="UP000275348">
    <property type="component" value="Unassembled WGS sequence"/>
</dbReference>
<protein>
    <submittedName>
        <fullName evidence="1">GLPGLI family protein</fullName>
    </submittedName>
</protein>
<dbReference type="EMBL" id="RDOJ01000033">
    <property type="protein sequence ID" value="RLZ06391.1"/>
    <property type="molecule type" value="Genomic_DNA"/>
</dbReference>
<name>A0A3L9M0V9_9FLAO</name>
<dbReference type="AlphaFoldDB" id="A0A3L9M0V9"/>
<proteinExistence type="predicted"/>
<reference evidence="1 2" key="1">
    <citation type="submission" date="2018-10" db="EMBL/GenBank/DDBJ databases">
        <authorList>
            <person name="Chen X."/>
        </authorList>
    </citation>
    <scope>NUCLEOTIDE SEQUENCE [LARGE SCALE GENOMIC DNA]</scope>
    <source>
        <strain evidence="1 2">YIM 102668</strain>
    </source>
</reference>
<organism evidence="1 2">
    <name type="scientific">Faecalibacter macacae</name>
    <dbReference type="NCBI Taxonomy" id="1859289"/>
    <lineage>
        <taxon>Bacteria</taxon>
        <taxon>Pseudomonadati</taxon>
        <taxon>Bacteroidota</taxon>
        <taxon>Flavobacteriia</taxon>
        <taxon>Flavobacteriales</taxon>
        <taxon>Weeksellaceae</taxon>
        <taxon>Faecalibacter</taxon>
    </lineage>
</organism>
<dbReference type="NCBIfam" id="TIGR01200">
    <property type="entry name" value="GLPGLI"/>
    <property type="match status" value="1"/>
</dbReference>
<keyword evidence="2" id="KW-1185">Reference proteome</keyword>
<comment type="caution">
    <text evidence="1">The sequence shown here is derived from an EMBL/GenBank/DDBJ whole genome shotgun (WGS) entry which is preliminary data.</text>
</comment>
<evidence type="ECO:0000313" key="2">
    <source>
        <dbReference type="Proteomes" id="UP000275348"/>
    </source>
</evidence>
<dbReference type="RefSeq" id="WP_121935785.1">
    <property type="nucleotide sequence ID" value="NZ_RDOJ01000033.1"/>
</dbReference>
<dbReference type="OrthoDB" id="1440774at2"/>